<proteinExistence type="predicted"/>
<feature type="chain" id="PRO_5045790343" evidence="2">
    <location>
        <begin position="27"/>
        <end position="330"/>
    </location>
</feature>
<keyword evidence="4" id="KW-1185">Reference proteome</keyword>
<keyword evidence="2" id="KW-0732">Signal</keyword>
<feature type="signal peptide" evidence="2">
    <location>
        <begin position="1"/>
        <end position="26"/>
    </location>
</feature>
<reference evidence="3 4" key="1">
    <citation type="journal article" date="2025" name="Microbiol. Resour. Announc.">
        <title>Draft genome sequences for Neonectria magnoliae and Neonectria punicea, canker pathogens of Liriodendron tulipifera and Acer saccharum in West Virginia.</title>
        <authorList>
            <person name="Petronek H.M."/>
            <person name="Kasson M.T."/>
            <person name="Metheny A.M."/>
            <person name="Stauder C.M."/>
            <person name="Lovett B."/>
            <person name="Lynch S.C."/>
            <person name="Garnas J.R."/>
            <person name="Kasson L.R."/>
            <person name="Stajich J.E."/>
        </authorList>
    </citation>
    <scope>NUCLEOTIDE SEQUENCE [LARGE SCALE GENOMIC DNA]</scope>
    <source>
        <strain evidence="3 4">NRRL 64651</strain>
    </source>
</reference>
<evidence type="ECO:0000313" key="3">
    <source>
        <dbReference type="EMBL" id="KAK7429136.1"/>
    </source>
</evidence>
<sequence length="330" mass="36243">MALSSGVVRISSLSAGLCLFASSCLAQYQPIHGPGGIMNQAGDISKELREPPLPVRDDTHAAIETHIRGLGLGEKTTSNVLRAFEWKKQHLKGNNPDVPDGFNLHNREFGLAAAAVLLYLCDNISTLYLGGVGWQPLLKDYLLKANYGLLSRPGLQKLKRVEIITGSSVYDDERQYASLEFLKYFQYFHRLPEIHSVFMEGVQEYQADKELFVPQTSNIKSIYIGHSELSSGMLGTIIRIPKALEGLTVSLGGLWATGGGTALLYLKTLGKCLLEQKDTMKVLSLDIGVAIHSGDYTYDKDGRSADGTPDFDEDRGELQHRQRPTGGLNC</sequence>
<evidence type="ECO:0000256" key="2">
    <source>
        <dbReference type="SAM" id="SignalP"/>
    </source>
</evidence>
<accession>A0ABR1I8H1</accession>
<gene>
    <name evidence="3" type="ORF">QQZ08_004351</name>
</gene>
<comment type="caution">
    <text evidence="3">The sequence shown here is derived from an EMBL/GenBank/DDBJ whole genome shotgun (WGS) entry which is preliminary data.</text>
</comment>
<name>A0ABR1I8H1_9HYPO</name>
<organism evidence="3 4">
    <name type="scientific">Neonectria magnoliae</name>
    <dbReference type="NCBI Taxonomy" id="2732573"/>
    <lineage>
        <taxon>Eukaryota</taxon>
        <taxon>Fungi</taxon>
        <taxon>Dikarya</taxon>
        <taxon>Ascomycota</taxon>
        <taxon>Pezizomycotina</taxon>
        <taxon>Sordariomycetes</taxon>
        <taxon>Hypocreomycetidae</taxon>
        <taxon>Hypocreales</taxon>
        <taxon>Nectriaceae</taxon>
        <taxon>Neonectria</taxon>
    </lineage>
</organism>
<evidence type="ECO:0000313" key="4">
    <source>
        <dbReference type="Proteomes" id="UP001498421"/>
    </source>
</evidence>
<dbReference type="EMBL" id="JAZAVK010000032">
    <property type="protein sequence ID" value="KAK7429136.1"/>
    <property type="molecule type" value="Genomic_DNA"/>
</dbReference>
<feature type="region of interest" description="Disordered" evidence="1">
    <location>
        <begin position="300"/>
        <end position="330"/>
    </location>
</feature>
<dbReference type="Proteomes" id="UP001498421">
    <property type="component" value="Unassembled WGS sequence"/>
</dbReference>
<protein>
    <submittedName>
        <fullName evidence="3">Uncharacterized protein</fullName>
    </submittedName>
</protein>
<evidence type="ECO:0000256" key="1">
    <source>
        <dbReference type="SAM" id="MobiDB-lite"/>
    </source>
</evidence>